<dbReference type="AlphaFoldDB" id="A0A250JDJ7"/>
<accession>A0A250JDJ7</accession>
<keyword evidence="4" id="KW-1015">Disulfide bond</keyword>
<feature type="binding site" evidence="3">
    <location>
        <position position="251"/>
    </location>
    <ligand>
        <name>Cu cation</name>
        <dbReference type="ChEBI" id="CHEBI:23378"/>
    </ligand>
</feature>
<dbReference type="PANTHER" id="PTHR12151">
    <property type="entry name" value="ELECTRON TRANSPORT PROTIN SCO1/SENC FAMILY MEMBER"/>
    <property type="match status" value="1"/>
</dbReference>
<proteinExistence type="inferred from homology"/>
<gene>
    <name evidence="8" type="ORF">CYFUS_007173</name>
</gene>
<evidence type="ECO:0000256" key="4">
    <source>
        <dbReference type="PIRSR" id="PIRSR603782-2"/>
    </source>
</evidence>
<dbReference type="EMBL" id="CP022098">
    <property type="protein sequence ID" value="ATB41703.1"/>
    <property type="molecule type" value="Genomic_DNA"/>
</dbReference>
<comment type="similarity">
    <text evidence="1">Belongs to the SCO1/2 family.</text>
</comment>
<evidence type="ECO:0000313" key="9">
    <source>
        <dbReference type="Proteomes" id="UP000217257"/>
    </source>
</evidence>
<dbReference type="Gene3D" id="3.40.30.10">
    <property type="entry name" value="Glutaredoxin"/>
    <property type="match status" value="2"/>
</dbReference>
<dbReference type="InterPro" id="IPR003782">
    <property type="entry name" value="SCO1/SenC"/>
</dbReference>
<reference evidence="8 9" key="1">
    <citation type="submission" date="2017-06" db="EMBL/GenBank/DDBJ databases">
        <title>Sequencing and comparative analysis of myxobacterial genomes.</title>
        <authorList>
            <person name="Rupp O."/>
            <person name="Goesmann A."/>
            <person name="Sogaard-Andersen L."/>
        </authorList>
    </citation>
    <scope>NUCLEOTIDE SEQUENCE [LARGE SCALE GENOMIC DNA]</scope>
    <source>
        <strain evidence="8 9">DSM 52655</strain>
    </source>
</reference>
<evidence type="ECO:0000313" key="8">
    <source>
        <dbReference type="EMBL" id="ATB41703.1"/>
    </source>
</evidence>
<dbReference type="SUPFAM" id="SSF52833">
    <property type="entry name" value="Thioredoxin-like"/>
    <property type="match status" value="2"/>
</dbReference>
<protein>
    <recommendedName>
        <fullName evidence="7">Thioredoxin domain-containing protein</fullName>
    </recommendedName>
</protein>
<evidence type="ECO:0000256" key="5">
    <source>
        <dbReference type="SAM" id="MobiDB-lite"/>
    </source>
</evidence>
<dbReference type="KEGG" id="cfus:CYFUS_007173"/>
<feature type="chain" id="PRO_5012761274" description="Thioredoxin domain-containing protein" evidence="6">
    <location>
        <begin position="27"/>
        <end position="372"/>
    </location>
</feature>
<dbReference type="Proteomes" id="UP000217257">
    <property type="component" value="Chromosome"/>
</dbReference>
<name>A0A250JDJ7_9BACT</name>
<dbReference type="InterPro" id="IPR013766">
    <property type="entry name" value="Thioredoxin_domain"/>
</dbReference>
<evidence type="ECO:0000256" key="2">
    <source>
        <dbReference type="ARBA" id="ARBA00023008"/>
    </source>
</evidence>
<dbReference type="Pfam" id="PF02630">
    <property type="entry name" value="SCO1-SenC"/>
    <property type="match status" value="2"/>
</dbReference>
<feature type="region of interest" description="Disordered" evidence="5">
    <location>
        <begin position="192"/>
        <end position="218"/>
    </location>
</feature>
<dbReference type="InterPro" id="IPR036249">
    <property type="entry name" value="Thioredoxin-like_sf"/>
</dbReference>
<feature type="binding site" evidence="3">
    <location>
        <position position="255"/>
    </location>
    <ligand>
        <name>Cu cation</name>
        <dbReference type="ChEBI" id="CHEBI:23378"/>
    </ligand>
</feature>
<feature type="domain" description="Thioredoxin" evidence="7">
    <location>
        <begin position="211"/>
        <end position="370"/>
    </location>
</feature>
<evidence type="ECO:0000256" key="1">
    <source>
        <dbReference type="ARBA" id="ARBA00010996"/>
    </source>
</evidence>
<feature type="signal peptide" evidence="6">
    <location>
        <begin position="1"/>
        <end position="26"/>
    </location>
</feature>
<dbReference type="PROSITE" id="PS51352">
    <property type="entry name" value="THIOREDOXIN_2"/>
    <property type="match status" value="2"/>
</dbReference>
<feature type="domain" description="Thioredoxin" evidence="7">
    <location>
        <begin position="31"/>
        <end position="189"/>
    </location>
</feature>
<keyword evidence="2 3" id="KW-0186">Copper</keyword>
<sequence length="372" mass="41282">MVHKRRTSLAVAGSLGVLLLAAMAHAQQASSSAEVRLVDAELLNQEGVPVYFNSDVLSNKIIVMDFVFTSCTTVCPVLSSLFARVQESLGERLEKEVRLVSVSLDATRDTPARLKAYAARYKARQGWTWLTGDKQDVSRVLGGLGAYTPDYNNHAPMVLVGDMRTGKWVRLNGFPSHEQILAKVDELAAARRSSKAVEPSPSTGSASQPEEKSRSYFTDAPLLTQEGKTVRFYSDVLKDRVVVISFFFTRCQTACPLLTQKLLQVKRELGERFGKEVHFISISADPSFDTPQELKKFARRHQAEAEGWTFLTGSKEDVGQVLGRFGQTVEDVEEHTSLFIAGNVRSRHWTRLRPDTPAAAIAERLRELAGRP</sequence>
<dbReference type="PANTHER" id="PTHR12151:SF25">
    <property type="entry name" value="LINALOOL DEHYDRATASE_ISOMERASE DOMAIN-CONTAINING PROTEIN"/>
    <property type="match status" value="1"/>
</dbReference>
<dbReference type="CDD" id="cd02968">
    <property type="entry name" value="SCO"/>
    <property type="match status" value="2"/>
</dbReference>
<evidence type="ECO:0000259" key="7">
    <source>
        <dbReference type="PROSITE" id="PS51352"/>
    </source>
</evidence>
<evidence type="ECO:0000256" key="6">
    <source>
        <dbReference type="SAM" id="SignalP"/>
    </source>
</evidence>
<evidence type="ECO:0000256" key="3">
    <source>
        <dbReference type="PIRSR" id="PIRSR603782-1"/>
    </source>
</evidence>
<keyword evidence="3" id="KW-0479">Metal-binding</keyword>
<organism evidence="8 9">
    <name type="scientific">Cystobacter fuscus</name>
    <dbReference type="NCBI Taxonomy" id="43"/>
    <lineage>
        <taxon>Bacteria</taxon>
        <taxon>Pseudomonadati</taxon>
        <taxon>Myxococcota</taxon>
        <taxon>Myxococcia</taxon>
        <taxon>Myxococcales</taxon>
        <taxon>Cystobacterineae</taxon>
        <taxon>Archangiaceae</taxon>
        <taxon>Cystobacter</taxon>
    </lineage>
</organism>
<keyword evidence="6" id="KW-0732">Signal</keyword>
<feature type="disulfide bond" description="Redox-active" evidence="4">
    <location>
        <begin position="251"/>
        <end position="255"/>
    </location>
</feature>
<dbReference type="GO" id="GO:0046872">
    <property type="term" value="F:metal ion binding"/>
    <property type="evidence" value="ECO:0007669"/>
    <property type="project" value="UniProtKB-KW"/>
</dbReference>